<dbReference type="Gene3D" id="3.60.40.10">
    <property type="entry name" value="PPM-type phosphatase domain"/>
    <property type="match status" value="1"/>
</dbReference>
<dbReference type="EMBL" id="CP054140">
    <property type="protein sequence ID" value="QQG65119.1"/>
    <property type="molecule type" value="Genomic_DNA"/>
</dbReference>
<dbReference type="SMART" id="SM00332">
    <property type="entry name" value="PP2Cc"/>
    <property type="match status" value="1"/>
</dbReference>
<dbReference type="SMART" id="SM00331">
    <property type="entry name" value="PP2C_SIG"/>
    <property type="match status" value="1"/>
</dbReference>
<protein>
    <submittedName>
        <fullName evidence="2">Serine/threonine-protein phosphatase</fullName>
    </submittedName>
</protein>
<evidence type="ECO:0000259" key="1">
    <source>
        <dbReference type="PROSITE" id="PS51746"/>
    </source>
</evidence>
<organism evidence="2 3">
    <name type="scientific">Desulfobulbus oligotrophicus</name>
    <dbReference type="NCBI Taxonomy" id="1909699"/>
    <lineage>
        <taxon>Bacteria</taxon>
        <taxon>Pseudomonadati</taxon>
        <taxon>Thermodesulfobacteriota</taxon>
        <taxon>Desulfobulbia</taxon>
        <taxon>Desulfobulbales</taxon>
        <taxon>Desulfobulbaceae</taxon>
        <taxon>Desulfobulbus</taxon>
    </lineage>
</organism>
<proteinExistence type="predicted"/>
<reference evidence="2 3" key="1">
    <citation type="submission" date="2020-05" db="EMBL/GenBank/DDBJ databases">
        <title>Complete genome of Desulfobulbus oligotrophicus.</title>
        <authorList>
            <person name="Podar M."/>
        </authorList>
    </citation>
    <scope>NUCLEOTIDE SEQUENCE [LARGE SCALE GENOMIC DNA]</scope>
    <source>
        <strain evidence="2 3">Prop6</strain>
    </source>
</reference>
<evidence type="ECO:0000313" key="2">
    <source>
        <dbReference type="EMBL" id="QQG65119.1"/>
    </source>
</evidence>
<dbReference type="CDD" id="cd00143">
    <property type="entry name" value="PP2Cc"/>
    <property type="match status" value="1"/>
</dbReference>
<feature type="domain" description="PPM-type phosphatase" evidence="1">
    <location>
        <begin position="16"/>
        <end position="249"/>
    </location>
</feature>
<dbReference type="PANTHER" id="PTHR47992">
    <property type="entry name" value="PROTEIN PHOSPHATASE"/>
    <property type="match status" value="1"/>
</dbReference>
<dbReference type="Pfam" id="PF13672">
    <property type="entry name" value="PP2C_2"/>
    <property type="match status" value="1"/>
</dbReference>
<sequence length="249" mass="26983">MQLVEGTCQLLGIPATYAGATDKGRVRPCNEDNLLLAPETGVFAVADGLGGLDAGDLASTIALSRLRDLSFRQERVSADPRDQIQAMVMDVNQYTYRQRMALGKKMATTLAMVRFFDHTVSVAHVGDSRIYHLHDGNLVRLTHDHSLVNDLCTQGVLTAHQAQYFPQRHVITRAIGAEAVVQPSITQFECAPGDTLLLCTDGLTSMVDEEVITSCMARSTRAGNTVEQLVSLANRAGGRDNITVVVITT</sequence>
<dbReference type="RefSeq" id="WP_199263936.1">
    <property type="nucleotide sequence ID" value="NZ_CP054140.1"/>
</dbReference>
<dbReference type="SUPFAM" id="SSF81606">
    <property type="entry name" value="PP2C-like"/>
    <property type="match status" value="1"/>
</dbReference>
<evidence type="ECO:0000313" key="3">
    <source>
        <dbReference type="Proteomes" id="UP000596092"/>
    </source>
</evidence>
<dbReference type="PROSITE" id="PS51746">
    <property type="entry name" value="PPM_2"/>
    <property type="match status" value="1"/>
</dbReference>
<dbReference type="InterPro" id="IPR036457">
    <property type="entry name" value="PPM-type-like_dom_sf"/>
</dbReference>
<dbReference type="Proteomes" id="UP000596092">
    <property type="component" value="Chromosome"/>
</dbReference>
<dbReference type="InterPro" id="IPR015655">
    <property type="entry name" value="PP2C"/>
</dbReference>
<dbReference type="InterPro" id="IPR001932">
    <property type="entry name" value="PPM-type_phosphatase-like_dom"/>
</dbReference>
<keyword evidence="3" id="KW-1185">Reference proteome</keyword>
<dbReference type="GO" id="GO:0004722">
    <property type="term" value="F:protein serine/threonine phosphatase activity"/>
    <property type="evidence" value="ECO:0007669"/>
    <property type="project" value="InterPro"/>
</dbReference>
<gene>
    <name evidence="2" type="ORF">HP555_04170</name>
</gene>
<dbReference type="AlphaFoldDB" id="A0A7T5VC25"/>
<name>A0A7T5VC25_9BACT</name>
<dbReference type="KEGG" id="dog:HP555_04170"/>
<accession>A0A7T5VC25</accession>